<name>A0A3S9T1K2_9FIRM</name>
<dbReference type="PROSITE" id="PS00136">
    <property type="entry name" value="SUBTILASE_ASP"/>
    <property type="match status" value="1"/>
</dbReference>
<proteinExistence type="inferred from homology"/>
<feature type="active site" description="Charge relay system" evidence="5">
    <location>
        <position position="266"/>
    </location>
</feature>
<dbReference type="KEGG" id="aft:BBF96_14190"/>
<reference evidence="8 9" key="1">
    <citation type="submission" date="2016-07" db="EMBL/GenBank/DDBJ databases">
        <title>Genome and transcriptome analysis of iron-reducing fermentative bacteria Anoxybacter fermentans.</title>
        <authorList>
            <person name="Zeng X."/>
            <person name="Shao Z."/>
        </authorList>
    </citation>
    <scope>NUCLEOTIDE SEQUENCE [LARGE SCALE GENOMIC DNA]</scope>
    <source>
        <strain evidence="8 9">DY22613</strain>
    </source>
</reference>
<dbReference type="InterPro" id="IPR023828">
    <property type="entry name" value="Peptidase_S8_Ser-AS"/>
</dbReference>
<keyword evidence="2 5" id="KW-0645">Protease</keyword>
<dbReference type="GO" id="GO:0006508">
    <property type="term" value="P:proteolysis"/>
    <property type="evidence" value="ECO:0007669"/>
    <property type="project" value="UniProtKB-KW"/>
</dbReference>
<dbReference type="InterPro" id="IPR000209">
    <property type="entry name" value="Peptidase_S8/S53_dom"/>
</dbReference>
<dbReference type="PANTHER" id="PTHR43806:SF11">
    <property type="entry name" value="CEREVISIN-RELATED"/>
    <property type="match status" value="1"/>
</dbReference>
<evidence type="ECO:0000256" key="6">
    <source>
        <dbReference type="RuleBase" id="RU003355"/>
    </source>
</evidence>
<dbReference type="Pfam" id="PF00082">
    <property type="entry name" value="Peptidase_S8"/>
    <property type="match status" value="1"/>
</dbReference>
<evidence type="ECO:0000259" key="7">
    <source>
        <dbReference type="Pfam" id="PF00082"/>
    </source>
</evidence>
<dbReference type="PROSITE" id="PS51892">
    <property type="entry name" value="SUBTILASE"/>
    <property type="match status" value="1"/>
</dbReference>
<dbReference type="Proteomes" id="UP000267250">
    <property type="component" value="Chromosome"/>
</dbReference>
<dbReference type="EMBL" id="CP016379">
    <property type="protein sequence ID" value="AZR74434.1"/>
    <property type="molecule type" value="Genomic_DNA"/>
</dbReference>
<evidence type="ECO:0000256" key="2">
    <source>
        <dbReference type="ARBA" id="ARBA00022670"/>
    </source>
</evidence>
<dbReference type="PROSITE" id="PS00138">
    <property type="entry name" value="SUBTILASE_SER"/>
    <property type="match status" value="1"/>
</dbReference>
<dbReference type="PROSITE" id="PS00137">
    <property type="entry name" value="SUBTILASE_HIS"/>
    <property type="match status" value="1"/>
</dbReference>
<dbReference type="Gene3D" id="3.40.50.200">
    <property type="entry name" value="Peptidase S8/S53 domain"/>
    <property type="match status" value="1"/>
</dbReference>
<dbReference type="InterPro" id="IPR050131">
    <property type="entry name" value="Peptidase_S8_subtilisin-like"/>
</dbReference>
<dbReference type="InterPro" id="IPR022398">
    <property type="entry name" value="Peptidase_S8_His-AS"/>
</dbReference>
<dbReference type="SUPFAM" id="SSF52743">
    <property type="entry name" value="Subtilisin-like"/>
    <property type="match status" value="1"/>
</dbReference>
<dbReference type="PANTHER" id="PTHR43806">
    <property type="entry name" value="PEPTIDASE S8"/>
    <property type="match status" value="1"/>
</dbReference>
<dbReference type="InterPro" id="IPR008969">
    <property type="entry name" value="CarboxyPept-like_regulatory"/>
</dbReference>
<evidence type="ECO:0000313" key="9">
    <source>
        <dbReference type="Proteomes" id="UP000267250"/>
    </source>
</evidence>
<evidence type="ECO:0000256" key="1">
    <source>
        <dbReference type="ARBA" id="ARBA00011073"/>
    </source>
</evidence>
<dbReference type="PRINTS" id="PR00723">
    <property type="entry name" value="SUBTILISIN"/>
</dbReference>
<protein>
    <recommendedName>
        <fullName evidence="7">Peptidase S8/S53 domain-containing protein</fullName>
    </recommendedName>
</protein>
<feature type="active site" description="Charge relay system" evidence="5">
    <location>
        <position position="459"/>
    </location>
</feature>
<evidence type="ECO:0000313" key="8">
    <source>
        <dbReference type="EMBL" id="AZR74434.1"/>
    </source>
</evidence>
<dbReference type="InterPro" id="IPR036852">
    <property type="entry name" value="Peptidase_S8/S53_dom_sf"/>
</dbReference>
<sequence length="617" mass="68631">MKRLVAVVITLFFLTGCFPLNKSPNLELHEMHIYGKVTDSVFHHPLSDVLITCQGQKMVTDRDGLYSFDIKTFLNSEIELTFSKDGYEKVVQRVRYEKELELNVQLGLKVVIGEITGNVYLTDFPIIENTSLTFPEPPDQKTAVINFFDYSRHFISHTEYTIDEYIVMVKPGKEEEVSKILQRKNLNFRYIAELDMYVVEGAKEEDLKKWLGFLVEAIEPNIRDIHLLAIPTDPDYFRQWHFPLVHFPDAWDQTRGDSSIVVAVIDSGVALDHPDLVHALVPGWDFVDNDDYPMDLYGHGTMVAGIIAAGMDNGVGGVGAAPEVKIMPIRAFDENGVSKLDWIIQAIEYAVEQGVDIINMSFGYSPTSVIDSKLLYQEVKKAVDAGIIMVAAAGNDSRAVNYPAAYEGVIAVGAVDYFGQKTGYSSYGPQLDLMAPGGTRDYGVYSTALVDGSYSYGTSFAAPHVSGLAALLLSSGLSPDEVYQRLINTATDLHLAGKDDMTGYGLINAYAALNYKTVSGIKVFLGELVNQMVELKSYITYTDGEGNYEINQIQPGDWHIMGWLDSNDNGLIDEGDYFGLGPIISFQKNSQNYYPTFKAVNFAICLISDFETLKLRE</sequence>
<dbReference type="RefSeq" id="WP_127017792.1">
    <property type="nucleotide sequence ID" value="NZ_CP016379.1"/>
</dbReference>
<feature type="active site" description="Charge relay system" evidence="5">
    <location>
        <position position="299"/>
    </location>
</feature>
<feature type="domain" description="Peptidase S8/S53" evidence="7">
    <location>
        <begin position="258"/>
        <end position="505"/>
    </location>
</feature>
<dbReference type="AlphaFoldDB" id="A0A3S9T1K2"/>
<keyword evidence="4 5" id="KW-0720">Serine protease</keyword>
<keyword evidence="3 5" id="KW-0378">Hydrolase</keyword>
<gene>
    <name evidence="8" type="ORF">BBF96_14190</name>
</gene>
<accession>A0A3S9T1K2</accession>
<dbReference type="PROSITE" id="PS51257">
    <property type="entry name" value="PROKAR_LIPOPROTEIN"/>
    <property type="match status" value="1"/>
</dbReference>
<dbReference type="InterPro" id="IPR023827">
    <property type="entry name" value="Peptidase_S8_Asp-AS"/>
</dbReference>
<organism evidence="8 9">
    <name type="scientific">Anoxybacter fermentans</name>
    <dbReference type="NCBI Taxonomy" id="1323375"/>
    <lineage>
        <taxon>Bacteria</taxon>
        <taxon>Bacillati</taxon>
        <taxon>Bacillota</taxon>
        <taxon>Clostridia</taxon>
        <taxon>Halanaerobiales</taxon>
        <taxon>Anoxybacter</taxon>
    </lineage>
</organism>
<keyword evidence="9" id="KW-1185">Reference proteome</keyword>
<dbReference type="OrthoDB" id="9798386at2"/>
<dbReference type="SUPFAM" id="SSF49464">
    <property type="entry name" value="Carboxypeptidase regulatory domain-like"/>
    <property type="match status" value="1"/>
</dbReference>
<evidence type="ECO:0000256" key="3">
    <source>
        <dbReference type="ARBA" id="ARBA00022801"/>
    </source>
</evidence>
<evidence type="ECO:0000256" key="4">
    <source>
        <dbReference type="ARBA" id="ARBA00022825"/>
    </source>
</evidence>
<dbReference type="InterPro" id="IPR015500">
    <property type="entry name" value="Peptidase_S8_subtilisin-rel"/>
</dbReference>
<dbReference type="SUPFAM" id="SSF117074">
    <property type="entry name" value="Hypothetical protein PA1324"/>
    <property type="match status" value="1"/>
</dbReference>
<comment type="similarity">
    <text evidence="1 5 6">Belongs to the peptidase S8 family.</text>
</comment>
<dbReference type="Gene3D" id="2.60.40.1120">
    <property type="entry name" value="Carboxypeptidase-like, regulatory domain"/>
    <property type="match status" value="1"/>
</dbReference>
<evidence type="ECO:0000256" key="5">
    <source>
        <dbReference type="PROSITE-ProRule" id="PRU01240"/>
    </source>
</evidence>
<dbReference type="GO" id="GO:0004252">
    <property type="term" value="F:serine-type endopeptidase activity"/>
    <property type="evidence" value="ECO:0007669"/>
    <property type="project" value="UniProtKB-UniRule"/>
</dbReference>